<evidence type="ECO:0000259" key="7">
    <source>
        <dbReference type="Pfam" id="PF08281"/>
    </source>
</evidence>
<dbReference type="GO" id="GO:0003677">
    <property type="term" value="F:DNA binding"/>
    <property type="evidence" value="ECO:0007669"/>
    <property type="project" value="UniProtKB-KW"/>
</dbReference>
<proteinExistence type="inferred from homology"/>
<dbReference type="InterPro" id="IPR013325">
    <property type="entry name" value="RNA_pol_sigma_r2"/>
</dbReference>
<evidence type="ECO:0000256" key="1">
    <source>
        <dbReference type="ARBA" id="ARBA00010641"/>
    </source>
</evidence>
<dbReference type="NCBIfam" id="TIGR02943">
    <property type="entry name" value="Sig70_famx1"/>
    <property type="match status" value="1"/>
</dbReference>
<evidence type="ECO:0000256" key="4">
    <source>
        <dbReference type="ARBA" id="ARBA00023125"/>
    </source>
</evidence>
<feature type="domain" description="RNA polymerase sigma factor 70 region 4 type 2" evidence="7">
    <location>
        <begin position="123"/>
        <end position="174"/>
    </location>
</feature>
<comment type="caution">
    <text evidence="8">The sequence shown here is derived from an EMBL/GenBank/DDBJ whole genome shotgun (WGS) entry which is preliminary data.</text>
</comment>
<dbReference type="Gene3D" id="1.10.1740.10">
    <property type="match status" value="1"/>
</dbReference>
<feature type="domain" description="RNA polymerase sigma-70 region 2" evidence="6">
    <location>
        <begin position="10"/>
        <end position="75"/>
    </location>
</feature>
<reference evidence="8 9" key="1">
    <citation type="journal article" date="2017" name="Int. J. Syst. Evol. Microbiol.">
        <title>Ramlibacter monticola sp. nov., isolated from forest soil.</title>
        <authorList>
            <person name="Chaudhary D.K."/>
            <person name="Kim J."/>
        </authorList>
    </citation>
    <scope>NUCLEOTIDE SEQUENCE [LARGE SCALE GENOMIC DNA]</scope>
    <source>
        <strain evidence="8 9">KACC 19175</strain>
    </source>
</reference>
<protein>
    <submittedName>
        <fullName evidence="8">Sigma-70 family RNA polymerase sigma factor</fullName>
    </submittedName>
</protein>
<dbReference type="SUPFAM" id="SSF88946">
    <property type="entry name" value="Sigma2 domain of RNA polymerase sigma factors"/>
    <property type="match status" value="1"/>
</dbReference>
<keyword evidence="5" id="KW-0804">Transcription</keyword>
<dbReference type="Gene3D" id="1.10.10.10">
    <property type="entry name" value="Winged helix-like DNA-binding domain superfamily/Winged helix DNA-binding domain"/>
    <property type="match status" value="1"/>
</dbReference>
<keyword evidence="2" id="KW-0805">Transcription regulation</keyword>
<dbReference type="GO" id="GO:0016987">
    <property type="term" value="F:sigma factor activity"/>
    <property type="evidence" value="ECO:0007669"/>
    <property type="project" value="UniProtKB-KW"/>
</dbReference>
<evidence type="ECO:0000256" key="2">
    <source>
        <dbReference type="ARBA" id="ARBA00023015"/>
    </source>
</evidence>
<comment type="similarity">
    <text evidence="1">Belongs to the sigma-70 factor family. ECF subfamily.</text>
</comment>
<dbReference type="InterPro" id="IPR014289">
    <property type="entry name" value="RNA_pol_sigma-24-rel"/>
</dbReference>
<gene>
    <name evidence="8" type="ORF">JJ685_00875</name>
</gene>
<evidence type="ECO:0000313" key="9">
    <source>
        <dbReference type="Proteomes" id="UP000599109"/>
    </source>
</evidence>
<dbReference type="EMBL" id="JAEQNE010000001">
    <property type="protein sequence ID" value="MBL0389685.1"/>
    <property type="molecule type" value="Genomic_DNA"/>
</dbReference>
<sequence>MAPDFHRELQALRPELVRYASYLLRAPQAAEDAVQETLLAALAAPAAFGERSSLRTWLTGILKHKCIDVVRREQRLAPAAAPDAETAAEEFEDLFDEKEHWREHPHEWASPEAALQQKQFLSALESCLSHLPRRTVQVFLLREQMGREIDEICRDLGLSAANCSVLLHRSRMALRLCLQKNWFHA</sequence>
<dbReference type="Pfam" id="PF04542">
    <property type="entry name" value="Sigma70_r2"/>
    <property type="match status" value="1"/>
</dbReference>
<dbReference type="AlphaFoldDB" id="A0A937CP16"/>
<dbReference type="SUPFAM" id="SSF88659">
    <property type="entry name" value="Sigma3 and sigma4 domains of RNA polymerase sigma factors"/>
    <property type="match status" value="1"/>
</dbReference>
<dbReference type="PANTHER" id="PTHR43133:SF8">
    <property type="entry name" value="RNA POLYMERASE SIGMA FACTOR HI_1459-RELATED"/>
    <property type="match status" value="1"/>
</dbReference>
<dbReference type="Proteomes" id="UP000599109">
    <property type="component" value="Unassembled WGS sequence"/>
</dbReference>
<keyword evidence="3" id="KW-0731">Sigma factor</keyword>
<name>A0A937CP16_9BURK</name>
<dbReference type="Pfam" id="PF08281">
    <property type="entry name" value="Sigma70_r4_2"/>
    <property type="match status" value="1"/>
</dbReference>
<dbReference type="InterPro" id="IPR039425">
    <property type="entry name" value="RNA_pol_sigma-70-like"/>
</dbReference>
<evidence type="ECO:0000313" key="8">
    <source>
        <dbReference type="EMBL" id="MBL0389685.1"/>
    </source>
</evidence>
<keyword evidence="4" id="KW-0238">DNA-binding</keyword>
<dbReference type="RefSeq" id="WP_201672288.1">
    <property type="nucleotide sequence ID" value="NZ_JAEQNE010000001.1"/>
</dbReference>
<evidence type="ECO:0000256" key="5">
    <source>
        <dbReference type="ARBA" id="ARBA00023163"/>
    </source>
</evidence>
<dbReference type="PANTHER" id="PTHR43133">
    <property type="entry name" value="RNA POLYMERASE ECF-TYPE SIGMA FACTO"/>
    <property type="match status" value="1"/>
</dbReference>
<dbReference type="NCBIfam" id="TIGR02937">
    <property type="entry name" value="sigma70-ECF"/>
    <property type="match status" value="1"/>
</dbReference>
<dbReference type="InterPro" id="IPR013249">
    <property type="entry name" value="RNA_pol_sigma70_r4_t2"/>
</dbReference>
<dbReference type="InterPro" id="IPR014284">
    <property type="entry name" value="RNA_pol_sigma-70_dom"/>
</dbReference>
<accession>A0A937CP16</accession>
<dbReference type="InterPro" id="IPR013324">
    <property type="entry name" value="RNA_pol_sigma_r3/r4-like"/>
</dbReference>
<keyword evidence="9" id="KW-1185">Reference proteome</keyword>
<organism evidence="8 9">
    <name type="scientific">Ramlibacter monticola</name>
    <dbReference type="NCBI Taxonomy" id="1926872"/>
    <lineage>
        <taxon>Bacteria</taxon>
        <taxon>Pseudomonadati</taxon>
        <taxon>Pseudomonadota</taxon>
        <taxon>Betaproteobacteria</taxon>
        <taxon>Burkholderiales</taxon>
        <taxon>Comamonadaceae</taxon>
        <taxon>Ramlibacter</taxon>
    </lineage>
</organism>
<dbReference type="InterPro" id="IPR036388">
    <property type="entry name" value="WH-like_DNA-bd_sf"/>
</dbReference>
<dbReference type="InterPro" id="IPR007627">
    <property type="entry name" value="RNA_pol_sigma70_r2"/>
</dbReference>
<dbReference type="GO" id="GO:0006352">
    <property type="term" value="P:DNA-templated transcription initiation"/>
    <property type="evidence" value="ECO:0007669"/>
    <property type="project" value="InterPro"/>
</dbReference>
<evidence type="ECO:0000259" key="6">
    <source>
        <dbReference type="Pfam" id="PF04542"/>
    </source>
</evidence>
<evidence type="ECO:0000256" key="3">
    <source>
        <dbReference type="ARBA" id="ARBA00023082"/>
    </source>
</evidence>